<organism evidence="12 14">
    <name type="scientific">Didymodactylos carnosus</name>
    <dbReference type="NCBI Taxonomy" id="1234261"/>
    <lineage>
        <taxon>Eukaryota</taxon>
        <taxon>Metazoa</taxon>
        <taxon>Spiralia</taxon>
        <taxon>Gnathifera</taxon>
        <taxon>Rotifera</taxon>
        <taxon>Eurotatoria</taxon>
        <taxon>Bdelloidea</taxon>
        <taxon>Philodinida</taxon>
        <taxon>Philodinidae</taxon>
        <taxon>Didymodactylos</taxon>
    </lineage>
</organism>
<evidence type="ECO:0000256" key="7">
    <source>
        <dbReference type="ARBA" id="ARBA00023242"/>
    </source>
</evidence>
<keyword evidence="5 9" id="KW-0863">Zinc-finger</keyword>
<dbReference type="PANTHER" id="PTHR23285">
    <property type="entry name" value="RING FINGER AND KH DOMAIN CONTAINING PROTEIN 1"/>
    <property type="match status" value="1"/>
</dbReference>
<dbReference type="InterPro" id="IPR047228">
    <property type="entry name" value="KH-I_MEX3_rpt1"/>
</dbReference>
<dbReference type="EMBL" id="CAJNOQ010000250">
    <property type="protein sequence ID" value="CAF0777948.1"/>
    <property type="molecule type" value="Genomic_DNA"/>
</dbReference>
<dbReference type="InterPro" id="IPR047226">
    <property type="entry name" value="KH-I_MEX3_rpt2"/>
</dbReference>
<feature type="region of interest" description="Disordered" evidence="10">
    <location>
        <begin position="1"/>
        <end position="56"/>
    </location>
</feature>
<dbReference type="InterPro" id="IPR047227">
    <property type="entry name" value="MEX3"/>
</dbReference>
<name>A0A813R6Z9_9BILA</name>
<gene>
    <name evidence="12" type="ORF">GPM918_LOCUS2299</name>
    <name evidence="13" type="ORF">SRO942_LOCUS2299</name>
</gene>
<dbReference type="GO" id="GO:0003723">
    <property type="term" value="F:RNA binding"/>
    <property type="evidence" value="ECO:0007669"/>
    <property type="project" value="UniProtKB-UniRule"/>
</dbReference>
<dbReference type="EMBL" id="CAJOBC010000250">
    <property type="protein sequence ID" value="CAF3560747.1"/>
    <property type="molecule type" value="Genomic_DNA"/>
</dbReference>
<dbReference type="Gene3D" id="3.30.1370.10">
    <property type="entry name" value="K Homology domain, type 1"/>
    <property type="match status" value="2"/>
</dbReference>
<dbReference type="CDD" id="cd22423">
    <property type="entry name" value="KH-I_MEX3_rpt1"/>
    <property type="match status" value="1"/>
</dbReference>
<comment type="subcellular location">
    <subcellularLocation>
        <location evidence="2">Cytoplasm</location>
    </subcellularLocation>
    <subcellularLocation>
        <location evidence="1">Nucleus</location>
    </subcellularLocation>
</comment>
<evidence type="ECO:0000313" key="13">
    <source>
        <dbReference type="EMBL" id="CAF3560747.1"/>
    </source>
</evidence>
<feature type="compositionally biased region" description="Polar residues" evidence="10">
    <location>
        <begin position="225"/>
        <end position="255"/>
    </location>
</feature>
<dbReference type="CDD" id="cd22424">
    <property type="entry name" value="KH-I_MEX3_rpt2"/>
    <property type="match status" value="1"/>
</dbReference>
<keyword evidence="14" id="KW-1185">Reference proteome</keyword>
<feature type="compositionally biased region" description="Low complexity" evidence="10">
    <location>
        <begin position="192"/>
        <end position="224"/>
    </location>
</feature>
<sequence>MLSTVVSADIDHSSQSSTTSSSSCSSLLVTSPSASSSHDSLLNSHHSTTQQETINSNPFDFHDFNLQLQQMSSTFNNNHDTTNGDGGSYGISASMINMMGFDQEHAAYAKKSQNMTECVPVPSSEHVAEIVGRQGCKIKALRSKTNTYIKTPVRGDEPVFIITGRKEDVHLAKKEILSAAEHFSQIRAARKQQGNNQNGTITNSSSSSNNGNGSNNNILQQNSLPSINNTHSHGLSMPGNLTTTPTTMINKNNNHILPSTSASVSSTSTTSSCLSAPLIQPTSSSSQSSTSQTTIQVRVPYRVVGLVVGPKGATIKRIQQTTNTYIVTPGRDKEPIFEIAGLPENVEAAKIEIESHIAVRTGNTDYPGNQSPTGLNEQQSVINTMNIYGNFVGSDGDNDYDHSYLGNNNNLFCNGTDIIDLNNHCSKLGKLSSVDNNNKLSSKFSHHLSLPFHPSNTLQSHHSTNVLSCSKKTISENYQTLSQSNYFPLNDYSSNIATIKNGANSSSFDHLLCDTSSSSTTTTTTAQKNNNNNNNDLSTILDVLKTNSSLFADTIPSSTTSVSSVWPSASSSTSNLFPTTITPPAVTTHSTAANDVQSQMYGGSSSTAYLFYMPNRSRSECSIELNNMRKSLSPFTTPGVSGGIVDNTNHSEHFLMANPQVMDTNKSSVRRMHSDPLVNNYSYLQFMSTQENFPLMCNTTDINNNSLIDASSLLLSPPTATVAQQDLFSTVPSSTSNTTTNSLTPTPALSLNDHQSSLNTLFAHAVQRRLNESSNSCKTTTTTTSYLSPSSPTYQQCSQCGQTALASTSPCGHLCYCFDCAVHSSTTTKYCPLCNNNTFGAQHVTTY</sequence>
<dbReference type="InterPro" id="IPR004087">
    <property type="entry name" value="KH_dom"/>
</dbReference>
<dbReference type="InterPro" id="IPR036612">
    <property type="entry name" value="KH_dom_type_1_sf"/>
</dbReference>
<dbReference type="PROSITE" id="PS50084">
    <property type="entry name" value="KH_TYPE_1"/>
    <property type="match status" value="2"/>
</dbReference>
<keyword evidence="6" id="KW-0862">Zinc</keyword>
<protein>
    <recommendedName>
        <fullName evidence="11">RING-type domain-containing protein</fullName>
    </recommendedName>
</protein>
<dbReference type="PROSITE" id="PS50089">
    <property type="entry name" value="ZF_RING_2"/>
    <property type="match status" value="1"/>
</dbReference>
<feature type="compositionally biased region" description="Low complexity" evidence="10">
    <location>
        <begin position="13"/>
        <end position="49"/>
    </location>
</feature>
<keyword evidence="4" id="KW-0677">Repeat</keyword>
<dbReference type="InterPro" id="IPR004088">
    <property type="entry name" value="KH_dom_type_1"/>
</dbReference>
<dbReference type="SMART" id="SM00322">
    <property type="entry name" value="KH"/>
    <property type="match status" value="2"/>
</dbReference>
<evidence type="ECO:0000256" key="10">
    <source>
        <dbReference type="SAM" id="MobiDB-lite"/>
    </source>
</evidence>
<keyword evidence="3" id="KW-0963">Cytoplasm</keyword>
<dbReference type="GO" id="GO:0005737">
    <property type="term" value="C:cytoplasm"/>
    <property type="evidence" value="ECO:0007669"/>
    <property type="project" value="UniProtKB-SubCell"/>
</dbReference>
<keyword evidence="8" id="KW-0694">RNA-binding</keyword>
<dbReference type="PANTHER" id="PTHR23285:SF7">
    <property type="entry name" value="LD09246P1"/>
    <property type="match status" value="1"/>
</dbReference>
<dbReference type="GO" id="GO:0008270">
    <property type="term" value="F:zinc ion binding"/>
    <property type="evidence" value="ECO:0007669"/>
    <property type="project" value="UniProtKB-KW"/>
</dbReference>
<evidence type="ECO:0000256" key="4">
    <source>
        <dbReference type="ARBA" id="ARBA00022737"/>
    </source>
</evidence>
<comment type="caution">
    <text evidence="12">The sequence shown here is derived from an EMBL/GenBank/DDBJ whole genome shotgun (WGS) entry which is preliminary data.</text>
</comment>
<dbReference type="AlphaFoldDB" id="A0A813R6Z9"/>
<dbReference type="Proteomes" id="UP000681722">
    <property type="component" value="Unassembled WGS sequence"/>
</dbReference>
<accession>A0A813R6Z9</accession>
<dbReference type="InterPro" id="IPR001841">
    <property type="entry name" value="Znf_RING"/>
</dbReference>
<evidence type="ECO:0000259" key="11">
    <source>
        <dbReference type="PROSITE" id="PS50089"/>
    </source>
</evidence>
<keyword evidence="5 9" id="KW-0479">Metal-binding</keyword>
<evidence type="ECO:0000256" key="8">
    <source>
        <dbReference type="PROSITE-ProRule" id="PRU00117"/>
    </source>
</evidence>
<reference evidence="12" key="1">
    <citation type="submission" date="2021-02" db="EMBL/GenBank/DDBJ databases">
        <authorList>
            <person name="Nowell W R."/>
        </authorList>
    </citation>
    <scope>NUCLEOTIDE SEQUENCE</scope>
</reference>
<evidence type="ECO:0000256" key="5">
    <source>
        <dbReference type="ARBA" id="ARBA00022771"/>
    </source>
</evidence>
<dbReference type="OrthoDB" id="427410at2759"/>
<evidence type="ECO:0000313" key="12">
    <source>
        <dbReference type="EMBL" id="CAF0777948.1"/>
    </source>
</evidence>
<feature type="domain" description="RING-type" evidence="11">
    <location>
        <begin position="797"/>
        <end position="835"/>
    </location>
</feature>
<dbReference type="SUPFAM" id="SSF54791">
    <property type="entry name" value="Eukaryotic type KH-domain (KH-domain type I)"/>
    <property type="match status" value="2"/>
</dbReference>
<dbReference type="GO" id="GO:0005634">
    <property type="term" value="C:nucleus"/>
    <property type="evidence" value="ECO:0007669"/>
    <property type="project" value="UniProtKB-SubCell"/>
</dbReference>
<evidence type="ECO:0000256" key="9">
    <source>
        <dbReference type="PROSITE-ProRule" id="PRU00175"/>
    </source>
</evidence>
<evidence type="ECO:0000256" key="2">
    <source>
        <dbReference type="ARBA" id="ARBA00004496"/>
    </source>
</evidence>
<feature type="region of interest" description="Disordered" evidence="10">
    <location>
        <begin position="190"/>
        <end position="255"/>
    </location>
</feature>
<evidence type="ECO:0000256" key="6">
    <source>
        <dbReference type="ARBA" id="ARBA00022833"/>
    </source>
</evidence>
<evidence type="ECO:0000256" key="3">
    <source>
        <dbReference type="ARBA" id="ARBA00022490"/>
    </source>
</evidence>
<keyword evidence="7" id="KW-0539">Nucleus</keyword>
<evidence type="ECO:0000256" key="1">
    <source>
        <dbReference type="ARBA" id="ARBA00004123"/>
    </source>
</evidence>
<dbReference type="FunFam" id="3.30.1370.10:FF:000012">
    <property type="entry name" value="Mex-3 RNA-binding family member D"/>
    <property type="match status" value="1"/>
</dbReference>
<evidence type="ECO:0000313" key="14">
    <source>
        <dbReference type="Proteomes" id="UP000663829"/>
    </source>
</evidence>
<dbReference type="Pfam" id="PF00013">
    <property type="entry name" value="KH_1"/>
    <property type="match status" value="2"/>
</dbReference>
<dbReference type="Proteomes" id="UP000663829">
    <property type="component" value="Unassembled WGS sequence"/>
</dbReference>
<proteinExistence type="predicted"/>